<dbReference type="Pfam" id="PF00535">
    <property type="entry name" value="Glycos_transf_2"/>
    <property type="match status" value="1"/>
</dbReference>
<protein>
    <submittedName>
        <fullName evidence="2">Glycosyltransferase involved in cell wall biosynthesis</fullName>
    </submittedName>
</protein>
<dbReference type="Proteomes" id="UP000590740">
    <property type="component" value="Unassembled WGS sequence"/>
</dbReference>
<evidence type="ECO:0000313" key="3">
    <source>
        <dbReference type="Proteomes" id="UP000590740"/>
    </source>
</evidence>
<sequence length="268" mass="30548">MSRPTIGVLIRFKNSAATLPRVLQRLHAQTVQPLFILGVDTGGTDGSAALIEQAGGRVISWTEPYHHARVLNYGLKNIHTDLVLVLSSHTTLDEDNAVERMLEAFADPRVACISAKWDDDPFYSDSITWDELRAKGLKFGSIYSNSMGMIRRSAWESVPFDETLITAEDYGWAIEQLRRGHVCRRLKLRFGYERSGHDRTYDFARLVFLFARRYQLRVAWLGVRGSIQQLLSSLLFHRRESSPPALHYDRLKAWALMRFTAASSFSGR</sequence>
<dbReference type="AlphaFoldDB" id="A0A7W7YA61"/>
<dbReference type="RefSeq" id="WP_221306090.1">
    <property type="nucleotide sequence ID" value="NZ_JACHIG010000003.1"/>
</dbReference>
<dbReference type="CDD" id="cd00761">
    <property type="entry name" value="Glyco_tranf_GTA_type"/>
    <property type="match status" value="1"/>
</dbReference>
<name>A0A7W7YA61_9BACT</name>
<dbReference type="InterPro" id="IPR029044">
    <property type="entry name" value="Nucleotide-diphossugar_trans"/>
</dbReference>
<proteinExistence type="predicted"/>
<dbReference type="PANTHER" id="PTHR43685:SF13">
    <property type="entry name" value="O ANTIGEN BIOSYNTHESIS RHAMNOSYLTRANSFERASE RFBN"/>
    <property type="match status" value="1"/>
</dbReference>
<evidence type="ECO:0000259" key="1">
    <source>
        <dbReference type="Pfam" id="PF00535"/>
    </source>
</evidence>
<dbReference type="GO" id="GO:0044010">
    <property type="term" value="P:single-species biofilm formation"/>
    <property type="evidence" value="ECO:0007669"/>
    <property type="project" value="TreeGrafter"/>
</dbReference>
<comment type="caution">
    <text evidence="2">The sequence shown here is derived from an EMBL/GenBank/DDBJ whole genome shotgun (WGS) entry which is preliminary data.</text>
</comment>
<gene>
    <name evidence="2" type="ORF">HNQ65_001809</name>
</gene>
<feature type="domain" description="Glycosyltransferase 2-like" evidence="1">
    <location>
        <begin position="8"/>
        <end position="130"/>
    </location>
</feature>
<dbReference type="Gene3D" id="3.90.550.10">
    <property type="entry name" value="Spore Coat Polysaccharide Biosynthesis Protein SpsA, Chain A"/>
    <property type="match status" value="1"/>
</dbReference>
<organism evidence="2 3">
    <name type="scientific">Prosthecobacter vanneervenii</name>
    <dbReference type="NCBI Taxonomy" id="48466"/>
    <lineage>
        <taxon>Bacteria</taxon>
        <taxon>Pseudomonadati</taxon>
        <taxon>Verrucomicrobiota</taxon>
        <taxon>Verrucomicrobiia</taxon>
        <taxon>Verrucomicrobiales</taxon>
        <taxon>Verrucomicrobiaceae</taxon>
        <taxon>Prosthecobacter</taxon>
    </lineage>
</organism>
<dbReference type="GO" id="GO:0016740">
    <property type="term" value="F:transferase activity"/>
    <property type="evidence" value="ECO:0007669"/>
    <property type="project" value="UniProtKB-KW"/>
</dbReference>
<dbReference type="InterPro" id="IPR050834">
    <property type="entry name" value="Glycosyltransf_2"/>
</dbReference>
<reference evidence="2 3" key="1">
    <citation type="submission" date="2020-08" db="EMBL/GenBank/DDBJ databases">
        <title>Genomic Encyclopedia of Type Strains, Phase IV (KMG-IV): sequencing the most valuable type-strain genomes for metagenomic binning, comparative biology and taxonomic classification.</title>
        <authorList>
            <person name="Goeker M."/>
        </authorList>
    </citation>
    <scope>NUCLEOTIDE SEQUENCE [LARGE SCALE GENOMIC DNA]</scope>
    <source>
        <strain evidence="2 3">DSM 12252</strain>
    </source>
</reference>
<dbReference type="EMBL" id="JACHIG010000003">
    <property type="protein sequence ID" value="MBB5032232.1"/>
    <property type="molecule type" value="Genomic_DNA"/>
</dbReference>
<dbReference type="PANTHER" id="PTHR43685">
    <property type="entry name" value="GLYCOSYLTRANSFERASE"/>
    <property type="match status" value="1"/>
</dbReference>
<dbReference type="SUPFAM" id="SSF53448">
    <property type="entry name" value="Nucleotide-diphospho-sugar transferases"/>
    <property type="match status" value="1"/>
</dbReference>
<keyword evidence="3" id="KW-1185">Reference proteome</keyword>
<dbReference type="InterPro" id="IPR001173">
    <property type="entry name" value="Glyco_trans_2-like"/>
</dbReference>
<evidence type="ECO:0000313" key="2">
    <source>
        <dbReference type="EMBL" id="MBB5032232.1"/>
    </source>
</evidence>
<accession>A0A7W7YA61</accession>
<keyword evidence="2" id="KW-0808">Transferase</keyword>